<evidence type="ECO:0000259" key="2">
    <source>
        <dbReference type="Pfam" id="PF03816"/>
    </source>
</evidence>
<dbReference type="InterPro" id="IPR050922">
    <property type="entry name" value="LytR/CpsA/Psr_CW_biosynth"/>
</dbReference>
<dbReference type="KEGG" id="tfr:BR63_12330"/>
<dbReference type="NCBIfam" id="TIGR00350">
    <property type="entry name" value="lytR_cpsA_psr"/>
    <property type="match status" value="1"/>
</dbReference>
<dbReference type="Gene3D" id="3.40.630.190">
    <property type="entry name" value="LCP protein"/>
    <property type="match status" value="1"/>
</dbReference>
<dbReference type="Proteomes" id="UP000515847">
    <property type="component" value="Chromosome"/>
</dbReference>
<gene>
    <name evidence="3" type="ORF">BR63_12330</name>
</gene>
<dbReference type="InterPro" id="IPR004474">
    <property type="entry name" value="LytR_CpsA_psr"/>
</dbReference>
<accession>A0A7G6E4M0</accession>
<evidence type="ECO:0000256" key="1">
    <source>
        <dbReference type="ARBA" id="ARBA00006068"/>
    </source>
</evidence>
<dbReference type="PANTHER" id="PTHR33392">
    <property type="entry name" value="POLYISOPRENYL-TEICHOIC ACID--PEPTIDOGLYCAN TEICHOIC ACID TRANSFERASE TAGU"/>
    <property type="match status" value="1"/>
</dbReference>
<protein>
    <recommendedName>
        <fullName evidence="2">Cell envelope-related transcriptional attenuator domain-containing protein</fullName>
    </recommendedName>
</protein>
<dbReference type="AlphaFoldDB" id="A0A7G6E4M0"/>
<keyword evidence="4" id="KW-1185">Reference proteome</keyword>
<organism evidence="3 4">
    <name type="scientific">Thermanaerosceptrum fracticalcis</name>
    <dbReference type="NCBI Taxonomy" id="1712410"/>
    <lineage>
        <taxon>Bacteria</taxon>
        <taxon>Bacillati</taxon>
        <taxon>Bacillota</taxon>
        <taxon>Clostridia</taxon>
        <taxon>Eubacteriales</taxon>
        <taxon>Peptococcaceae</taxon>
        <taxon>Thermanaerosceptrum</taxon>
    </lineage>
</organism>
<comment type="similarity">
    <text evidence="1">Belongs to the LytR/CpsA/Psr (LCP) family.</text>
</comment>
<evidence type="ECO:0000313" key="4">
    <source>
        <dbReference type="Proteomes" id="UP000515847"/>
    </source>
</evidence>
<dbReference type="EMBL" id="CP045798">
    <property type="protein sequence ID" value="QNB47024.1"/>
    <property type="molecule type" value="Genomic_DNA"/>
</dbReference>
<proteinExistence type="inferred from homology"/>
<dbReference type="PANTHER" id="PTHR33392:SF6">
    <property type="entry name" value="POLYISOPRENYL-TEICHOIC ACID--PEPTIDOGLYCAN TEICHOIC ACID TRANSFERASE TAGU"/>
    <property type="match status" value="1"/>
</dbReference>
<sequence>MTMFKNKKILIAVFLVALLLGYQAYDSYFSLPFTPKNPATTAEGEEAKPRFEKFNVLILGVDGRKGVNSRSDTIILASLDGETKTAQLLSVPRDTRVKIKGAWDKVNAAYAYGGVDLTKKTVSDFLGVKIDRYAVINFKSLIELVDLVGGIEVDVPVRMYVPDEGIDLKPGKQHLDGEQVLAYSRFRGTKNGDIDRAARQQEVIKLLAQKMLDTGNIKKIPELVAALKDNVETDFTIREMIALSRFAPDVLENGITSKVLPGRNKKIDGLWYWEPELASLDKILAMPDKTTIAATKNKSQDS</sequence>
<name>A0A7G6E4M0_THEFR</name>
<evidence type="ECO:0000313" key="3">
    <source>
        <dbReference type="EMBL" id="QNB47024.1"/>
    </source>
</evidence>
<reference evidence="3 4" key="1">
    <citation type="journal article" date="2019" name="Front. Microbiol.">
        <title>Thermoanaerosceptrum fracticalcis gen. nov. sp. nov., a Novel Fumarate-Fermenting Microorganism From a Deep Fractured Carbonate Aquifer of the US Great Basin.</title>
        <authorList>
            <person name="Hamilton-Brehm S.D."/>
            <person name="Stewart L.E."/>
            <person name="Zavarin M."/>
            <person name="Caldwell M."/>
            <person name="Lawson P.A."/>
            <person name="Onstott T.C."/>
            <person name="Grzymski J."/>
            <person name="Neveux I."/>
            <person name="Lollar B.S."/>
            <person name="Russell C.E."/>
            <person name="Moser D.P."/>
        </authorList>
    </citation>
    <scope>NUCLEOTIDE SEQUENCE [LARGE SCALE GENOMIC DNA]</scope>
    <source>
        <strain evidence="3 4">DRI-13</strain>
    </source>
</reference>
<dbReference type="Pfam" id="PF03816">
    <property type="entry name" value="LytR_cpsA_psr"/>
    <property type="match status" value="1"/>
</dbReference>
<feature type="domain" description="Cell envelope-related transcriptional attenuator" evidence="2">
    <location>
        <begin position="70"/>
        <end position="212"/>
    </location>
</feature>